<dbReference type="NCBIfam" id="NF003842">
    <property type="entry name" value="PRK05421.1-4"/>
    <property type="match status" value="1"/>
</dbReference>
<dbReference type="AlphaFoldDB" id="A0A1R4B018"/>
<dbReference type="SUPFAM" id="SSF56219">
    <property type="entry name" value="DNase I-like"/>
    <property type="match status" value="1"/>
</dbReference>
<dbReference type="GO" id="GO:0003824">
    <property type="term" value="F:catalytic activity"/>
    <property type="evidence" value="ECO:0007669"/>
    <property type="project" value="InterPro"/>
</dbReference>
<evidence type="ECO:0000313" key="2">
    <source>
        <dbReference type="EMBL" id="SJL82260.1"/>
    </source>
</evidence>
<dbReference type="STRING" id="1918946.VPAL9027_00172"/>
<keyword evidence="3" id="KW-1185">Reference proteome</keyword>
<dbReference type="RefSeq" id="WP_077311396.1">
    <property type="nucleotide sequence ID" value="NZ_AP024887.1"/>
</dbReference>
<protein>
    <recommendedName>
        <fullName evidence="1">Endonuclease/exonuclease/phosphatase domain-containing protein</fullName>
    </recommendedName>
</protein>
<dbReference type="Pfam" id="PF03372">
    <property type="entry name" value="Exo_endo_phos"/>
    <property type="match status" value="1"/>
</dbReference>
<organism evidence="2 3">
    <name type="scientific">Vibrio palustris</name>
    <dbReference type="NCBI Taxonomy" id="1918946"/>
    <lineage>
        <taxon>Bacteria</taxon>
        <taxon>Pseudomonadati</taxon>
        <taxon>Pseudomonadota</taxon>
        <taxon>Gammaproteobacteria</taxon>
        <taxon>Vibrionales</taxon>
        <taxon>Vibrionaceae</taxon>
        <taxon>Vibrio</taxon>
    </lineage>
</organism>
<proteinExistence type="predicted"/>
<evidence type="ECO:0000259" key="1">
    <source>
        <dbReference type="Pfam" id="PF03372"/>
    </source>
</evidence>
<feature type="domain" description="Endonuclease/exonuclease/phosphatase" evidence="1">
    <location>
        <begin position="66"/>
        <end position="271"/>
    </location>
</feature>
<dbReference type="Gene3D" id="3.60.10.10">
    <property type="entry name" value="Endonuclease/exonuclease/phosphatase"/>
    <property type="match status" value="1"/>
</dbReference>
<dbReference type="Proteomes" id="UP000189475">
    <property type="component" value="Unassembled WGS sequence"/>
</dbReference>
<dbReference type="InterPro" id="IPR036691">
    <property type="entry name" value="Endo/exonu/phosph_ase_sf"/>
</dbReference>
<dbReference type="OrthoDB" id="9793162at2"/>
<sequence>MKKRYFFYSGLLVIGSGVTSFLSVFSVPRHPQLLTVNRDKQENPSVCYQSPSSTHVDNNGHLNILVWNIYKQKREQWPQALSDLSQHSDLVFLQEASMTNRLKDWINQHSWDGTQANAFRILGDSTGVLNLAKTMPSLACAYTEVEPWIRLPKSGIYAEYPLSNGQTLASVNVHAVNFTYGTVEYKEQIQRLIDRLSRHKGPIIIAGDFNSWSDKRMRVLHKALTEMGLKEVSFKPDNRIRFMTGLVLDHVFYRGMTVKKAQVPTSAASDHNPMQVSFELE</sequence>
<name>A0A1R4B018_9VIBR</name>
<dbReference type="EMBL" id="FUFT01000001">
    <property type="protein sequence ID" value="SJL82260.1"/>
    <property type="molecule type" value="Genomic_DNA"/>
</dbReference>
<reference evidence="2 3" key="1">
    <citation type="submission" date="2017-02" db="EMBL/GenBank/DDBJ databases">
        <authorList>
            <person name="Peterson S.W."/>
        </authorList>
    </citation>
    <scope>NUCLEOTIDE SEQUENCE [LARGE SCALE GENOMIC DNA]</scope>
    <source>
        <strain evidence="2 3">CECT 9027</strain>
    </source>
</reference>
<dbReference type="InterPro" id="IPR005135">
    <property type="entry name" value="Endo/exonuclease/phosphatase"/>
</dbReference>
<accession>A0A1R4B018</accession>
<evidence type="ECO:0000313" key="3">
    <source>
        <dbReference type="Proteomes" id="UP000189475"/>
    </source>
</evidence>
<gene>
    <name evidence="2" type="ORF">VPAL9027_00172</name>
</gene>
<dbReference type="NCBIfam" id="NF003841">
    <property type="entry name" value="PRK05421.1-3"/>
    <property type="match status" value="1"/>
</dbReference>
<dbReference type="NCBIfam" id="NF003840">
    <property type="entry name" value="PRK05421.1-2"/>
    <property type="match status" value="1"/>
</dbReference>